<protein>
    <recommendedName>
        <fullName evidence="3">DUF2953 domain-containing protein</fullName>
    </recommendedName>
</protein>
<evidence type="ECO:0000313" key="1">
    <source>
        <dbReference type="EMBL" id="SHI16718.1"/>
    </source>
</evidence>
<dbReference type="RefSeq" id="WP_073030268.1">
    <property type="nucleotide sequence ID" value="NZ_FQXJ01000009.1"/>
</dbReference>
<reference evidence="2" key="1">
    <citation type="submission" date="2016-11" db="EMBL/GenBank/DDBJ databases">
        <authorList>
            <person name="Varghese N."/>
            <person name="Submissions S."/>
        </authorList>
    </citation>
    <scope>NUCLEOTIDE SEQUENCE [LARGE SCALE GENOMIC DNA]</scope>
    <source>
        <strain evidence="2">DSM 15449</strain>
    </source>
</reference>
<dbReference type="InterPro" id="IPR021338">
    <property type="entry name" value="DUF2953"/>
</dbReference>
<gene>
    <name evidence="1" type="ORF">SAMN02746098_02718</name>
</gene>
<proteinExistence type="predicted"/>
<dbReference type="OrthoDB" id="1953500at2"/>
<sequence length="223" mass="26347">MRVLALLLAMVILLLISFVLKVQVDFRYRRIEEEDHIDIDFRAFKGLWRANYQIPTLQLEWEKGPQVEFEQVAQSKGGTRKTKTTARIRYIRRGFLSRLWQNIPMLLKHINRIKRQFYRGIHCKSINWRVEIGYKDACHTAIAAGSFWTMFGFAFSYLYRQVTMEVQSPAIVVIPQFKKEGFFCDIQCIFHLRIGHIIFVGLRLLRTFKRGIRGKTMHGESSD</sequence>
<evidence type="ECO:0000313" key="2">
    <source>
        <dbReference type="Proteomes" id="UP000183954"/>
    </source>
</evidence>
<dbReference type="EMBL" id="FQXJ01000009">
    <property type="protein sequence ID" value="SHI16718.1"/>
    <property type="molecule type" value="Genomic_DNA"/>
</dbReference>
<accession>A0A1M5YXZ4</accession>
<dbReference type="Proteomes" id="UP000183954">
    <property type="component" value="Unassembled WGS sequence"/>
</dbReference>
<dbReference type="AlphaFoldDB" id="A0A1M5YXZ4"/>
<dbReference type="Pfam" id="PF11167">
    <property type="entry name" value="DUF2953"/>
    <property type="match status" value="1"/>
</dbReference>
<name>A0A1M5YXZ4_9FIRM</name>
<keyword evidence="2" id="KW-1185">Reference proteome</keyword>
<dbReference type="STRING" id="1121420.SAMN02746098_02718"/>
<organism evidence="1 2">
    <name type="scientific">Desulfosporosinus lacus DSM 15449</name>
    <dbReference type="NCBI Taxonomy" id="1121420"/>
    <lineage>
        <taxon>Bacteria</taxon>
        <taxon>Bacillati</taxon>
        <taxon>Bacillota</taxon>
        <taxon>Clostridia</taxon>
        <taxon>Eubacteriales</taxon>
        <taxon>Desulfitobacteriaceae</taxon>
        <taxon>Desulfosporosinus</taxon>
    </lineage>
</organism>
<evidence type="ECO:0008006" key="3">
    <source>
        <dbReference type="Google" id="ProtNLM"/>
    </source>
</evidence>